<protein>
    <submittedName>
        <fullName evidence="1">Uncharacterized protein</fullName>
    </submittedName>
</protein>
<dbReference type="AlphaFoldDB" id="A0A4D6M875"/>
<name>A0A4D6M875_VIGUN</name>
<gene>
    <name evidence="1" type="ORF">DEO72_LG6g1416</name>
</gene>
<dbReference type="Proteomes" id="UP000501690">
    <property type="component" value="Linkage Group LG6"/>
</dbReference>
<evidence type="ECO:0000313" key="1">
    <source>
        <dbReference type="EMBL" id="QCD96708.1"/>
    </source>
</evidence>
<proteinExistence type="predicted"/>
<evidence type="ECO:0000313" key="2">
    <source>
        <dbReference type="Proteomes" id="UP000501690"/>
    </source>
</evidence>
<reference evidence="1 2" key="1">
    <citation type="submission" date="2019-04" db="EMBL/GenBank/DDBJ databases">
        <title>An improved genome assembly and genetic linkage map for asparagus bean, Vigna unguiculata ssp. sesquipedialis.</title>
        <authorList>
            <person name="Xia Q."/>
            <person name="Zhang R."/>
            <person name="Dong Y."/>
        </authorList>
    </citation>
    <scope>NUCLEOTIDE SEQUENCE [LARGE SCALE GENOMIC DNA]</scope>
    <source>
        <tissue evidence="1">Leaf</tissue>
    </source>
</reference>
<sequence length="73" mass="7647">MPTTRTTTTVCFLPAAGDGEGHHWRFVLPDTEKGSPQPLTSIGFIHHHHAMAEAPSTTGAVAQPPVSLSSSNA</sequence>
<accession>A0A4D6M875</accession>
<keyword evidence="2" id="KW-1185">Reference proteome</keyword>
<organism evidence="1 2">
    <name type="scientific">Vigna unguiculata</name>
    <name type="common">Cowpea</name>
    <dbReference type="NCBI Taxonomy" id="3917"/>
    <lineage>
        <taxon>Eukaryota</taxon>
        <taxon>Viridiplantae</taxon>
        <taxon>Streptophyta</taxon>
        <taxon>Embryophyta</taxon>
        <taxon>Tracheophyta</taxon>
        <taxon>Spermatophyta</taxon>
        <taxon>Magnoliopsida</taxon>
        <taxon>eudicotyledons</taxon>
        <taxon>Gunneridae</taxon>
        <taxon>Pentapetalae</taxon>
        <taxon>rosids</taxon>
        <taxon>fabids</taxon>
        <taxon>Fabales</taxon>
        <taxon>Fabaceae</taxon>
        <taxon>Papilionoideae</taxon>
        <taxon>50 kb inversion clade</taxon>
        <taxon>NPAAA clade</taxon>
        <taxon>indigoferoid/millettioid clade</taxon>
        <taxon>Phaseoleae</taxon>
        <taxon>Vigna</taxon>
    </lineage>
</organism>
<dbReference type="EMBL" id="CP039350">
    <property type="protein sequence ID" value="QCD96708.1"/>
    <property type="molecule type" value="Genomic_DNA"/>
</dbReference>